<dbReference type="GO" id="GO:0006508">
    <property type="term" value="P:proteolysis"/>
    <property type="evidence" value="ECO:0007669"/>
    <property type="project" value="InterPro"/>
</dbReference>
<accession>A0A6M0Q7Z2</accession>
<name>A0A6M0Q7Z2_9BACI</name>
<evidence type="ECO:0000313" key="4">
    <source>
        <dbReference type="EMBL" id="NEY72482.1"/>
    </source>
</evidence>
<proteinExistence type="predicted"/>
<dbReference type="InterPro" id="IPR001548">
    <property type="entry name" value="Peptidase_M2"/>
</dbReference>
<evidence type="ECO:0000256" key="2">
    <source>
        <dbReference type="ARBA" id="ARBA00023157"/>
    </source>
</evidence>
<keyword evidence="1" id="KW-0732">Signal</keyword>
<evidence type="ECO:0000256" key="3">
    <source>
        <dbReference type="ARBA" id="ARBA00023180"/>
    </source>
</evidence>
<organism evidence="4 5">
    <name type="scientific">Bacillus mesophilus</name>
    <dbReference type="NCBI Taxonomy" id="1808955"/>
    <lineage>
        <taxon>Bacteria</taxon>
        <taxon>Bacillati</taxon>
        <taxon>Bacillota</taxon>
        <taxon>Bacilli</taxon>
        <taxon>Bacillales</taxon>
        <taxon>Bacillaceae</taxon>
        <taxon>Bacillus</taxon>
    </lineage>
</organism>
<evidence type="ECO:0000313" key="5">
    <source>
        <dbReference type="Proteomes" id="UP000481043"/>
    </source>
</evidence>
<dbReference type="PANTHER" id="PTHR10514">
    <property type="entry name" value="ANGIOTENSIN-CONVERTING ENZYME"/>
    <property type="match status" value="1"/>
</dbReference>
<dbReference type="PANTHER" id="PTHR10514:SF27">
    <property type="entry name" value="ANGIOTENSIN-CONVERTING ENZYME"/>
    <property type="match status" value="1"/>
</dbReference>
<keyword evidence="5" id="KW-1185">Reference proteome</keyword>
<dbReference type="GO" id="GO:0016020">
    <property type="term" value="C:membrane"/>
    <property type="evidence" value="ECO:0007669"/>
    <property type="project" value="InterPro"/>
</dbReference>
<dbReference type="GO" id="GO:0008237">
    <property type="term" value="F:metallopeptidase activity"/>
    <property type="evidence" value="ECO:0007669"/>
    <property type="project" value="InterPro"/>
</dbReference>
<evidence type="ECO:0000256" key="1">
    <source>
        <dbReference type="ARBA" id="ARBA00022729"/>
    </source>
</evidence>
<dbReference type="SUPFAM" id="SSF55486">
    <property type="entry name" value="Metalloproteases ('zincins'), catalytic domain"/>
    <property type="match status" value="1"/>
</dbReference>
<dbReference type="Pfam" id="PF01401">
    <property type="entry name" value="Peptidase_M2"/>
    <property type="match status" value="2"/>
</dbReference>
<dbReference type="AlphaFoldDB" id="A0A6M0Q7Z2"/>
<keyword evidence="2" id="KW-1015">Disulfide bond</keyword>
<sequence length="529" mass="62604">MKLEQFLQKQNEKLKELHIKRAESSWMSSTTGEDEWNKKTAQAQTEMNVYFSNKELFEKVKQFLEEDVANPLDQRQLETIYANMVRNQLPEEDLKEMVSLSTELVSVFNTFRSTLDGKEVSENDVREILIKSNDIELRERAWHASKQIGKEVEEKLLTLVRKRNETARQLGYEDYHQMSFELQELDREYVFNTFKELVELSNEPFRQLKGEMDVELAERFNISVEELRPWHYADPFFQEAPPSKGLDLDPFYRGKNLEELTSETFKSMGMDISDMLAKSDLYPRAKKNQHAFCTDIDREGDVRVLCNNTESDYWSATMLHEYGHAVYFKYIDRNLPYSLRRPAHTLTTEAIAMLYGRMAKDPAWMQQFLGLDQSQVDELKPQIDLSLRRQMLISARWIMTFAFFERELYKNPDQDLNSLWWNIVKEVQFVNPPEEQDYPHWAAKIHFTLVPVYYQNYLLGELTTSQLQRYIEKNISEDLYTPKVGEFLINEFFVPGAREHWNTKIEKATGEKLNPIHFVEQFVNQKQGV</sequence>
<comment type="caution">
    <text evidence="4">The sequence shown here is derived from an EMBL/GenBank/DDBJ whole genome shotgun (WGS) entry which is preliminary data.</text>
</comment>
<protein>
    <submittedName>
        <fullName evidence="4">M3 family oligoendopeptidase</fullName>
    </submittedName>
</protein>
<gene>
    <name evidence="4" type="ORF">G4D63_12165</name>
</gene>
<reference evidence="4 5" key="1">
    <citation type="submission" date="2020-02" db="EMBL/GenBank/DDBJ databases">
        <title>Bacillus aquiflavi sp. nov., isolated from yellow water of strong flavor Chinese baijiu in Yibin region of China.</title>
        <authorList>
            <person name="Xie J."/>
        </authorList>
    </citation>
    <scope>NUCLEOTIDE SEQUENCE [LARGE SCALE GENOMIC DNA]</scope>
    <source>
        <strain evidence="4 5">SA4</strain>
    </source>
</reference>
<keyword evidence="3" id="KW-0325">Glycoprotein</keyword>
<dbReference type="Proteomes" id="UP000481043">
    <property type="component" value="Unassembled WGS sequence"/>
</dbReference>
<dbReference type="GO" id="GO:0008241">
    <property type="term" value="F:peptidyl-dipeptidase activity"/>
    <property type="evidence" value="ECO:0007669"/>
    <property type="project" value="InterPro"/>
</dbReference>
<dbReference type="Gene3D" id="1.10.1370.30">
    <property type="match status" value="1"/>
</dbReference>
<dbReference type="EMBL" id="JAAIWM010000004">
    <property type="protein sequence ID" value="NEY72482.1"/>
    <property type="molecule type" value="Genomic_DNA"/>
</dbReference>